<dbReference type="Pfam" id="PF01208">
    <property type="entry name" value="URO-D"/>
    <property type="match status" value="1"/>
</dbReference>
<dbReference type="EMBL" id="JACGBB010000001">
    <property type="protein sequence ID" value="MBZ7986565.1"/>
    <property type="molecule type" value="Genomic_DNA"/>
</dbReference>
<evidence type="ECO:0000259" key="1">
    <source>
        <dbReference type="Pfam" id="PF01208"/>
    </source>
</evidence>
<gene>
    <name evidence="2" type="ORF">AVCANL283_00365</name>
</gene>
<dbReference type="RefSeq" id="WP_172232270.1">
    <property type="nucleotide sequence ID" value="NZ_CP035946.1"/>
</dbReference>
<name>A0ABS7WP69_9BACT</name>
<dbReference type="InterPro" id="IPR000257">
    <property type="entry name" value="Uroporphyrinogen_deCOase"/>
</dbReference>
<organism evidence="2 3">
    <name type="scientific">Campylobacter canadensis</name>
    <dbReference type="NCBI Taxonomy" id="449520"/>
    <lineage>
        <taxon>Bacteria</taxon>
        <taxon>Pseudomonadati</taxon>
        <taxon>Campylobacterota</taxon>
        <taxon>Epsilonproteobacteria</taxon>
        <taxon>Campylobacterales</taxon>
        <taxon>Campylobacteraceae</taxon>
        <taxon>Campylobacter</taxon>
    </lineage>
</organism>
<dbReference type="Gene3D" id="3.20.20.210">
    <property type="match status" value="1"/>
</dbReference>
<proteinExistence type="predicted"/>
<sequence>MQEFMKNIENKLLYSFWTHLPECDLDAQMLALKTYEFYKRYNLAFIKSMPNGMFYAQAFDCLCDFSKIKEGGVAKITKAFVNSVDDWDKINEIDIFSSPTLSRELQSLKILKALLKDDKTPILATQFSPLTIAAKISNNLVLEHIKIAPKKVLSALEKISKVVLKHSLECINIGCAGVFFAEQMAQKHLLSSDEYVQFSAQFNNYILNHFDKNKFFNIIHLHGDDIYFSLCNKYNVAALSYHAYDCNVSIRQIMQESDYILVAGIARSNITNNNFTLLKENIKHTINDSYKGRLILAPSCVIRYPVNEESIDFCIKEISSYEL</sequence>
<protein>
    <recommendedName>
        <fullName evidence="1">Uroporphyrinogen decarboxylase (URO-D) domain-containing protein</fullName>
    </recommendedName>
</protein>
<dbReference type="InterPro" id="IPR052024">
    <property type="entry name" value="Methanogen_methyltrans"/>
</dbReference>
<dbReference type="Proteomes" id="UP000786183">
    <property type="component" value="Unassembled WGS sequence"/>
</dbReference>
<dbReference type="SUPFAM" id="SSF51726">
    <property type="entry name" value="UROD/MetE-like"/>
    <property type="match status" value="1"/>
</dbReference>
<dbReference type="InterPro" id="IPR038071">
    <property type="entry name" value="UROD/MetE-like_sf"/>
</dbReference>
<evidence type="ECO:0000313" key="3">
    <source>
        <dbReference type="Proteomes" id="UP000786183"/>
    </source>
</evidence>
<keyword evidence="3" id="KW-1185">Reference proteome</keyword>
<evidence type="ECO:0000313" key="2">
    <source>
        <dbReference type="EMBL" id="MBZ7986565.1"/>
    </source>
</evidence>
<dbReference type="PANTHER" id="PTHR47099:SF1">
    <property type="entry name" value="METHYLCOBAMIDE:COM METHYLTRANSFERASE MTBA"/>
    <property type="match status" value="1"/>
</dbReference>
<feature type="domain" description="Uroporphyrinogen decarboxylase (URO-D)" evidence="1">
    <location>
        <begin position="19"/>
        <end position="319"/>
    </location>
</feature>
<accession>A0ABS7WP69</accession>
<dbReference type="PANTHER" id="PTHR47099">
    <property type="entry name" value="METHYLCOBAMIDE:COM METHYLTRANSFERASE MTBA"/>
    <property type="match status" value="1"/>
</dbReference>
<reference evidence="2 3" key="1">
    <citation type="submission" date="2020-07" db="EMBL/GenBank/DDBJ databases">
        <title>Transfer of Campylobacter canadensis to the novel genus Avispirillum gen. nov., that also includes two novel species recovered from migratory waterfowl: Avispirillum anseris sp. nov. and Avispirillum brantae sp. nov.</title>
        <authorList>
            <person name="Miller W.G."/>
            <person name="Chapman M.H."/>
            <person name="Yee E."/>
            <person name="Inglis G.D."/>
        </authorList>
    </citation>
    <scope>NUCLEOTIDE SEQUENCE [LARGE SCALE GENOMIC DNA]</scope>
    <source>
        <strain evidence="2 3">L283</strain>
    </source>
</reference>
<comment type="caution">
    <text evidence="2">The sequence shown here is derived from an EMBL/GenBank/DDBJ whole genome shotgun (WGS) entry which is preliminary data.</text>
</comment>